<dbReference type="GO" id="GO:0005737">
    <property type="term" value="C:cytoplasm"/>
    <property type="evidence" value="ECO:0007669"/>
    <property type="project" value="UniProtKB-SubCell"/>
</dbReference>
<evidence type="ECO:0000256" key="9">
    <source>
        <dbReference type="ARBA" id="ARBA00022679"/>
    </source>
</evidence>
<dbReference type="InterPro" id="IPR015424">
    <property type="entry name" value="PyrdxlP-dep_Trfase"/>
</dbReference>
<dbReference type="InterPro" id="IPR010164">
    <property type="entry name" value="Orn_aminotrans"/>
</dbReference>
<comment type="catalytic activity">
    <reaction evidence="13">
        <text>L-ornithine + 2-oxoglutarate = L-glutamate 5-semialdehyde + L-glutamate</text>
        <dbReference type="Rhea" id="RHEA:25160"/>
        <dbReference type="ChEBI" id="CHEBI:16810"/>
        <dbReference type="ChEBI" id="CHEBI:29985"/>
        <dbReference type="ChEBI" id="CHEBI:46911"/>
        <dbReference type="ChEBI" id="CHEBI:58066"/>
        <dbReference type="EC" id="2.6.1.13"/>
    </reaction>
    <physiologicalReaction direction="left-to-right" evidence="13">
        <dbReference type="Rhea" id="RHEA:25161"/>
    </physiologicalReaction>
</comment>
<dbReference type="SUPFAM" id="SSF53383">
    <property type="entry name" value="PLP-dependent transferases"/>
    <property type="match status" value="1"/>
</dbReference>
<dbReference type="Proteomes" id="UP000006319">
    <property type="component" value="Chromosome 11"/>
</dbReference>
<accession>K6VDY4</accession>
<dbReference type="GO" id="GO:0055129">
    <property type="term" value="P:L-proline biosynthetic process"/>
    <property type="evidence" value="ECO:0007669"/>
    <property type="project" value="UniProtKB-UniPathway"/>
</dbReference>
<dbReference type="RefSeq" id="XP_004223404.1">
    <property type="nucleotide sequence ID" value="XM_004223356.1"/>
</dbReference>
<evidence type="ECO:0000256" key="15">
    <source>
        <dbReference type="RuleBase" id="RU003560"/>
    </source>
</evidence>
<keyword evidence="7" id="KW-0963">Cytoplasm</keyword>
<dbReference type="GO" id="GO:0042802">
    <property type="term" value="F:identical protein binding"/>
    <property type="evidence" value="ECO:0007669"/>
    <property type="project" value="TreeGrafter"/>
</dbReference>
<dbReference type="InterPro" id="IPR015421">
    <property type="entry name" value="PyrdxlP-dep_Trfase_major"/>
</dbReference>
<dbReference type="GeneID" id="14693826"/>
<evidence type="ECO:0000256" key="10">
    <source>
        <dbReference type="ARBA" id="ARBA00022898"/>
    </source>
</evidence>
<dbReference type="eggNOG" id="KOG1402">
    <property type="taxonomic scope" value="Eukaryota"/>
</dbReference>
<dbReference type="InterPro" id="IPR050103">
    <property type="entry name" value="Class-III_PLP-dep_AT"/>
</dbReference>
<dbReference type="InterPro" id="IPR005814">
    <property type="entry name" value="Aminotrans_3"/>
</dbReference>
<dbReference type="OMA" id="RSAWDLC"/>
<dbReference type="PANTHER" id="PTHR11986:SF18">
    <property type="entry name" value="ORNITHINE AMINOTRANSFERASE, MITOCHONDRIAL"/>
    <property type="match status" value="1"/>
</dbReference>
<evidence type="ECO:0000256" key="6">
    <source>
        <dbReference type="ARBA" id="ARBA00012924"/>
    </source>
</evidence>
<dbReference type="GO" id="GO:0004587">
    <property type="term" value="F:ornithine aminotransferase activity"/>
    <property type="evidence" value="ECO:0007669"/>
    <property type="project" value="UniProtKB-EC"/>
</dbReference>
<dbReference type="Gene3D" id="3.90.1150.10">
    <property type="entry name" value="Aspartate Aminotransferase, domain 1"/>
    <property type="match status" value="2"/>
</dbReference>
<dbReference type="GO" id="GO:0010121">
    <property type="term" value="P:L-arginine catabolic process to proline via ornithine"/>
    <property type="evidence" value="ECO:0007669"/>
    <property type="project" value="TreeGrafter"/>
</dbReference>
<dbReference type="PANTHER" id="PTHR11986">
    <property type="entry name" value="AMINOTRANSFERASE CLASS III"/>
    <property type="match status" value="1"/>
</dbReference>
<comment type="similarity">
    <text evidence="4 15">Belongs to the class-III pyridoxal-phosphate-dependent aminotransferase family.</text>
</comment>
<dbReference type="KEGG" id="pcy:PCYB_114770"/>
<keyword evidence="11" id="KW-1015">Disulfide bond</keyword>
<dbReference type="UniPathway" id="UPA00098">
    <property type="reaction ID" value="UER00358"/>
</dbReference>
<comment type="subcellular location">
    <subcellularLocation>
        <location evidence="2">Cytoplasm</location>
    </subcellularLocation>
</comment>
<feature type="non-terminal residue" evidence="17">
    <location>
        <position position="388"/>
    </location>
</feature>
<dbReference type="Pfam" id="PF00202">
    <property type="entry name" value="Aminotran_3"/>
    <property type="match status" value="1"/>
</dbReference>
<organism evidence="17 18">
    <name type="scientific">Plasmodium cynomolgi (strain B)</name>
    <dbReference type="NCBI Taxonomy" id="1120755"/>
    <lineage>
        <taxon>Eukaryota</taxon>
        <taxon>Sar</taxon>
        <taxon>Alveolata</taxon>
        <taxon>Apicomplexa</taxon>
        <taxon>Aconoidasida</taxon>
        <taxon>Haemosporida</taxon>
        <taxon>Plasmodiidae</taxon>
        <taxon>Plasmodium</taxon>
        <taxon>Plasmodium (Plasmodium)</taxon>
    </lineage>
</organism>
<protein>
    <recommendedName>
        <fullName evidence="14 16">Ornithine aminotransferase</fullName>
        <ecNumber evidence="6 16">2.6.1.13</ecNumber>
    </recommendedName>
</protein>
<evidence type="ECO:0000256" key="14">
    <source>
        <dbReference type="ARBA" id="ARBA00073894"/>
    </source>
</evidence>
<evidence type="ECO:0000256" key="3">
    <source>
        <dbReference type="ARBA" id="ARBA00004998"/>
    </source>
</evidence>
<reference evidence="17 18" key="1">
    <citation type="journal article" date="2012" name="Nat. Genet.">
        <title>Plasmodium cynomolgi genome sequences provide insight into Plasmodium vivax and the monkey malaria clade.</title>
        <authorList>
            <person name="Tachibana S."/>
            <person name="Sullivan S.A."/>
            <person name="Kawai S."/>
            <person name="Nakamura S."/>
            <person name="Kim H.R."/>
            <person name="Goto N."/>
            <person name="Arisue N."/>
            <person name="Palacpac N.M.Q."/>
            <person name="Honma H."/>
            <person name="Yagi M."/>
            <person name="Tougan T."/>
            <person name="Katakai Y."/>
            <person name="Kaneko O."/>
            <person name="Mita T."/>
            <person name="Kita K."/>
            <person name="Yasutomi Y."/>
            <person name="Sutton P.L."/>
            <person name="Shakhbatyan R."/>
            <person name="Horii T."/>
            <person name="Yasunaga T."/>
            <person name="Barnwell J.W."/>
            <person name="Escalante A.A."/>
            <person name="Carlton J.M."/>
            <person name="Tanabe K."/>
        </authorList>
    </citation>
    <scope>NUCLEOTIDE SEQUENCE [LARGE SCALE GENOMIC DNA]</scope>
    <source>
        <strain evidence="17 18">B</strain>
    </source>
</reference>
<dbReference type="VEuPathDB" id="PlasmoDB:PCYB_114770"/>
<dbReference type="FunFam" id="3.90.1150.10:FF:000152">
    <property type="entry name" value="Ornithine aminotransferase"/>
    <property type="match status" value="1"/>
</dbReference>
<keyword evidence="9 16" id="KW-0808">Transferase</keyword>
<evidence type="ECO:0000256" key="7">
    <source>
        <dbReference type="ARBA" id="ARBA00022490"/>
    </source>
</evidence>
<dbReference type="InterPro" id="IPR049704">
    <property type="entry name" value="Aminotrans_3_PPA_site"/>
</dbReference>
<gene>
    <name evidence="17" type="ORF">PCYB_114770</name>
</gene>
<evidence type="ECO:0000256" key="11">
    <source>
        <dbReference type="ARBA" id="ARBA00023157"/>
    </source>
</evidence>
<dbReference type="PIRSF" id="PIRSF000521">
    <property type="entry name" value="Transaminase_4ab_Lys_Orn"/>
    <property type="match status" value="1"/>
</dbReference>
<dbReference type="NCBIfam" id="TIGR01885">
    <property type="entry name" value="Orn_aminotrans"/>
    <property type="match status" value="1"/>
</dbReference>
<evidence type="ECO:0000256" key="2">
    <source>
        <dbReference type="ARBA" id="ARBA00004496"/>
    </source>
</evidence>
<evidence type="ECO:0000256" key="8">
    <source>
        <dbReference type="ARBA" id="ARBA00022576"/>
    </source>
</evidence>
<dbReference type="EC" id="2.6.1.13" evidence="6 16"/>
<dbReference type="OrthoDB" id="425114at2759"/>
<evidence type="ECO:0000256" key="13">
    <source>
        <dbReference type="ARBA" id="ARBA00051944"/>
    </source>
</evidence>
<evidence type="ECO:0000313" key="18">
    <source>
        <dbReference type="Proteomes" id="UP000006319"/>
    </source>
</evidence>
<comment type="subunit">
    <text evidence="5">Homodimer.</text>
</comment>
<dbReference type="GO" id="GO:0019544">
    <property type="term" value="P:L-arginine catabolic process to L-glutamate"/>
    <property type="evidence" value="ECO:0007669"/>
    <property type="project" value="TreeGrafter"/>
</dbReference>
<dbReference type="InterPro" id="IPR015422">
    <property type="entry name" value="PyrdxlP-dep_Trfase_small"/>
</dbReference>
<proteinExistence type="inferred from homology"/>
<evidence type="ECO:0000256" key="1">
    <source>
        <dbReference type="ARBA" id="ARBA00001933"/>
    </source>
</evidence>
<dbReference type="PhylomeDB" id="K6VDY4"/>
<evidence type="ECO:0000256" key="16">
    <source>
        <dbReference type="RuleBase" id="RU365036"/>
    </source>
</evidence>
<evidence type="ECO:0000256" key="5">
    <source>
        <dbReference type="ARBA" id="ARBA00011738"/>
    </source>
</evidence>
<dbReference type="PROSITE" id="PS00600">
    <property type="entry name" value="AA_TRANSFER_CLASS_3"/>
    <property type="match status" value="1"/>
</dbReference>
<dbReference type="CDD" id="cd00610">
    <property type="entry name" value="OAT_like"/>
    <property type="match status" value="1"/>
</dbReference>
<sequence length="388" mass="43616">MDFVKELKSSQDYMNNELTYGAHNYDPIPVVLNRGSGVFVYDIENRRYYDFLSAYSSVNQGHCHPNILNAMINQAKKLTICSRAFFSDSLGVCERYLTTLFGYDKVLMMNTGAEANETAYKMCRKWGYEVKKIPENEAKIIVCNNNFSGRTLGCVSASTDRKCKNNFGPFVPNFLKVPYDDLEALEVELQDPNVCAFVVEPIQGEAGVILPSDGYFKGVERLCKKYNVLFVADEVQTGLGRTGKLLCTYHYDVKPDVILLGKALSGGHYPISAILANNDVMLVLKPEALNVLINEKLSENADKLGGPFLEALKKELKDSKIVREVRGRGLLCAIEFRNDIINVWDICLKFKENGLITRSVHDKTVRLTPPLCITKEQLDECLEIISKT</sequence>
<comment type="pathway">
    <text evidence="3 16">Amino-acid biosynthesis; L-proline biosynthesis; L-glutamate 5-semialdehyde from L-ornithine: step 1/1.</text>
</comment>
<dbReference type="FunFam" id="3.40.640.10:FF:000011">
    <property type="entry name" value="Ornithine aminotransferase"/>
    <property type="match status" value="1"/>
</dbReference>
<keyword evidence="10 15" id="KW-0663">Pyridoxal phosphate</keyword>
<name>K6VDY4_PLACD</name>
<comment type="catalytic activity">
    <reaction evidence="12 16">
        <text>a 2-oxocarboxylate + L-ornithine = L-glutamate 5-semialdehyde + an L-alpha-amino acid</text>
        <dbReference type="Rhea" id="RHEA:13877"/>
        <dbReference type="ChEBI" id="CHEBI:35179"/>
        <dbReference type="ChEBI" id="CHEBI:46911"/>
        <dbReference type="ChEBI" id="CHEBI:58066"/>
        <dbReference type="ChEBI" id="CHEBI:59869"/>
        <dbReference type="EC" id="2.6.1.13"/>
    </reaction>
</comment>
<dbReference type="AlphaFoldDB" id="K6VDY4"/>
<evidence type="ECO:0000256" key="12">
    <source>
        <dbReference type="ARBA" id="ARBA00051265"/>
    </source>
</evidence>
<evidence type="ECO:0000313" key="17">
    <source>
        <dbReference type="EMBL" id="GAB67457.1"/>
    </source>
</evidence>
<dbReference type="EMBL" id="DF157103">
    <property type="protein sequence ID" value="GAB67457.1"/>
    <property type="molecule type" value="Genomic_DNA"/>
</dbReference>
<keyword evidence="18" id="KW-1185">Reference proteome</keyword>
<keyword evidence="8 16" id="KW-0032">Aminotransferase</keyword>
<comment type="cofactor">
    <cofactor evidence="1 16">
        <name>pyridoxal 5'-phosphate</name>
        <dbReference type="ChEBI" id="CHEBI:597326"/>
    </cofactor>
</comment>
<dbReference type="GO" id="GO:0030170">
    <property type="term" value="F:pyridoxal phosphate binding"/>
    <property type="evidence" value="ECO:0007669"/>
    <property type="project" value="InterPro"/>
</dbReference>
<evidence type="ECO:0000256" key="4">
    <source>
        <dbReference type="ARBA" id="ARBA00008954"/>
    </source>
</evidence>
<dbReference type="Gene3D" id="3.40.640.10">
    <property type="entry name" value="Type I PLP-dependent aspartate aminotransferase-like (Major domain)"/>
    <property type="match status" value="1"/>
</dbReference>